<organism evidence="1 2">
    <name type="scientific">Fistulina hepatica ATCC 64428</name>
    <dbReference type="NCBI Taxonomy" id="1128425"/>
    <lineage>
        <taxon>Eukaryota</taxon>
        <taxon>Fungi</taxon>
        <taxon>Dikarya</taxon>
        <taxon>Basidiomycota</taxon>
        <taxon>Agaricomycotina</taxon>
        <taxon>Agaricomycetes</taxon>
        <taxon>Agaricomycetidae</taxon>
        <taxon>Agaricales</taxon>
        <taxon>Fistulinaceae</taxon>
        <taxon>Fistulina</taxon>
    </lineage>
</organism>
<evidence type="ECO:0000313" key="2">
    <source>
        <dbReference type="Proteomes" id="UP000054144"/>
    </source>
</evidence>
<accession>A0A0D7A450</accession>
<protein>
    <submittedName>
        <fullName evidence="1">Uncharacterized protein</fullName>
    </submittedName>
</protein>
<dbReference type="AlphaFoldDB" id="A0A0D7A450"/>
<evidence type="ECO:0000313" key="1">
    <source>
        <dbReference type="EMBL" id="KIY45583.1"/>
    </source>
</evidence>
<name>A0A0D7A450_9AGAR</name>
<sequence>MPAPKAQTLIVYNPDITSPNSGAWAFGSIMNVTWDNSNMPAQAQDNKGTVILGHYLDDGDMSLDVEHPLAREFALADRQTYVTMPTDVEARDDYFIVLLGDSGNKSPNFRLFDPDTCDE</sequence>
<gene>
    <name evidence="1" type="ORF">FISHEDRAFT_48915</name>
</gene>
<dbReference type="Proteomes" id="UP000054144">
    <property type="component" value="Unassembled WGS sequence"/>
</dbReference>
<dbReference type="OrthoDB" id="3199367at2759"/>
<dbReference type="EMBL" id="KN882047">
    <property type="protein sequence ID" value="KIY45583.1"/>
    <property type="molecule type" value="Genomic_DNA"/>
</dbReference>
<proteinExistence type="predicted"/>
<keyword evidence="2" id="KW-1185">Reference proteome</keyword>
<reference evidence="1 2" key="1">
    <citation type="journal article" date="2015" name="Fungal Genet. Biol.">
        <title>Evolution of novel wood decay mechanisms in Agaricales revealed by the genome sequences of Fistulina hepatica and Cylindrobasidium torrendii.</title>
        <authorList>
            <person name="Floudas D."/>
            <person name="Held B.W."/>
            <person name="Riley R."/>
            <person name="Nagy L.G."/>
            <person name="Koehler G."/>
            <person name="Ransdell A.S."/>
            <person name="Younus H."/>
            <person name="Chow J."/>
            <person name="Chiniquy J."/>
            <person name="Lipzen A."/>
            <person name="Tritt A."/>
            <person name="Sun H."/>
            <person name="Haridas S."/>
            <person name="LaButti K."/>
            <person name="Ohm R.A."/>
            <person name="Kues U."/>
            <person name="Blanchette R.A."/>
            <person name="Grigoriev I.V."/>
            <person name="Minto R.E."/>
            <person name="Hibbett D.S."/>
        </authorList>
    </citation>
    <scope>NUCLEOTIDE SEQUENCE [LARGE SCALE GENOMIC DNA]</scope>
    <source>
        <strain evidence="1 2">ATCC 64428</strain>
    </source>
</reference>